<keyword evidence="2" id="KW-0732">Signal</keyword>
<name>A0ABQ1UG24_9BACT</name>
<dbReference type="InterPro" id="IPR000468">
    <property type="entry name" value="Barstar"/>
</dbReference>
<evidence type="ECO:0000313" key="5">
    <source>
        <dbReference type="Proteomes" id="UP000632273"/>
    </source>
</evidence>
<evidence type="ECO:0000256" key="1">
    <source>
        <dbReference type="ARBA" id="ARBA00006845"/>
    </source>
</evidence>
<feature type="chain" id="PRO_5046927704" description="Barstar (barnase inhibitor) domain-containing protein" evidence="2">
    <location>
        <begin position="21"/>
        <end position="118"/>
    </location>
</feature>
<feature type="domain" description="Barstar (barnase inhibitor)" evidence="3">
    <location>
        <begin position="30"/>
        <end position="108"/>
    </location>
</feature>
<evidence type="ECO:0000313" key="4">
    <source>
        <dbReference type="EMBL" id="GGF17136.1"/>
    </source>
</evidence>
<comment type="caution">
    <text evidence="4">The sequence shown here is derived from an EMBL/GenBank/DDBJ whole genome shotgun (WGS) entry which is preliminary data.</text>
</comment>
<feature type="signal peptide" evidence="2">
    <location>
        <begin position="1"/>
        <end position="20"/>
    </location>
</feature>
<sequence>MNRICIGRAAYALATQLARACSSLICLTNQLMTIDLSGITSKPAFHELVKRELGFPEWYGVSWDAFWDCIVAVVQMPPQLTFINWQEFDQTCPKDMGILRQVMQDYEAYRPTYHMTLA</sequence>
<dbReference type="Gene3D" id="3.30.370.10">
    <property type="entry name" value="Barstar-like"/>
    <property type="match status" value="1"/>
</dbReference>
<dbReference type="Pfam" id="PF01337">
    <property type="entry name" value="Barstar"/>
    <property type="match status" value="1"/>
</dbReference>
<evidence type="ECO:0000259" key="3">
    <source>
        <dbReference type="Pfam" id="PF01337"/>
    </source>
</evidence>
<keyword evidence="5" id="KW-1185">Reference proteome</keyword>
<organism evidence="4 5">
    <name type="scientific">Hymenobacter cavernae</name>
    <dbReference type="NCBI Taxonomy" id="2044852"/>
    <lineage>
        <taxon>Bacteria</taxon>
        <taxon>Pseudomonadati</taxon>
        <taxon>Bacteroidota</taxon>
        <taxon>Cytophagia</taxon>
        <taxon>Cytophagales</taxon>
        <taxon>Hymenobacteraceae</taxon>
        <taxon>Hymenobacter</taxon>
    </lineage>
</organism>
<proteinExistence type="inferred from homology"/>
<evidence type="ECO:0000256" key="2">
    <source>
        <dbReference type="SAM" id="SignalP"/>
    </source>
</evidence>
<comment type="similarity">
    <text evidence="1">Belongs to the barstar family.</text>
</comment>
<accession>A0ABQ1UG24</accession>
<dbReference type="Proteomes" id="UP000632273">
    <property type="component" value="Unassembled WGS sequence"/>
</dbReference>
<reference evidence="5" key="1">
    <citation type="journal article" date="2019" name="Int. J. Syst. Evol. Microbiol.">
        <title>The Global Catalogue of Microorganisms (GCM) 10K type strain sequencing project: providing services to taxonomists for standard genome sequencing and annotation.</title>
        <authorList>
            <consortium name="The Broad Institute Genomics Platform"/>
            <consortium name="The Broad Institute Genome Sequencing Center for Infectious Disease"/>
            <person name="Wu L."/>
            <person name="Ma J."/>
        </authorList>
    </citation>
    <scope>NUCLEOTIDE SEQUENCE [LARGE SCALE GENOMIC DNA]</scope>
    <source>
        <strain evidence="5">CGMCC 1.15197</strain>
    </source>
</reference>
<gene>
    <name evidence="4" type="ORF">GCM10011383_30730</name>
</gene>
<protein>
    <recommendedName>
        <fullName evidence="3">Barstar (barnase inhibitor) domain-containing protein</fullName>
    </recommendedName>
</protein>
<dbReference type="SUPFAM" id="SSF52038">
    <property type="entry name" value="Barstar-related"/>
    <property type="match status" value="1"/>
</dbReference>
<dbReference type="EMBL" id="BMHT01000005">
    <property type="protein sequence ID" value="GGF17136.1"/>
    <property type="molecule type" value="Genomic_DNA"/>
</dbReference>
<dbReference type="InterPro" id="IPR035905">
    <property type="entry name" value="Barstar-like_sf"/>
</dbReference>